<proteinExistence type="predicted"/>
<dbReference type="AlphaFoldDB" id="A0A4D6GUW7"/>
<reference evidence="5" key="3">
    <citation type="journal article" name="MicrobiologyOpen">
        <title>Whole-genome comparison between the type strain of Halobacterium salinarum (DSM 3754(T)) and the laboratory strains R1 and NRC-1.</title>
        <authorList>
            <person name="Pfeiffer F."/>
            <person name="Losensky G."/>
            <person name="Marchfelder A."/>
            <person name="Habermann B."/>
            <person name="Dyall-Smith M."/>
        </authorList>
    </citation>
    <scope>NUCLEOTIDE SEQUENCE</scope>
    <source>
        <strain evidence="5">91-R6</strain>
    </source>
</reference>
<dbReference type="InterPro" id="IPR031803">
    <property type="entry name" value="BAT_GAF/HTH-assoc"/>
</dbReference>
<dbReference type="Gene3D" id="1.10.10.10">
    <property type="entry name" value="Winged helix-like DNA-binding domain superfamily/Winged helix DNA-binding domain"/>
    <property type="match status" value="1"/>
</dbReference>
<dbReference type="Pfam" id="PF04967">
    <property type="entry name" value="HTH_10"/>
    <property type="match status" value="1"/>
</dbReference>
<dbReference type="Pfam" id="PF15915">
    <property type="entry name" value="BAT"/>
    <property type="match status" value="1"/>
</dbReference>
<evidence type="ECO:0000313" key="6">
    <source>
        <dbReference type="EMBL" id="TYO76927.1"/>
    </source>
</evidence>
<dbReference type="PANTHER" id="PTHR34236">
    <property type="entry name" value="DIMETHYL SULFOXIDE REDUCTASE TRANSCRIPTIONAL ACTIVATOR"/>
    <property type="match status" value="1"/>
</dbReference>
<protein>
    <submittedName>
        <fullName evidence="6">HTH DNA binding domain</fullName>
    </submittedName>
    <submittedName>
        <fullName evidence="5">HTH-10 family transcription regulator</fullName>
    </submittedName>
</protein>
<dbReference type="InterPro" id="IPR007050">
    <property type="entry name" value="HTH_bacterioopsin"/>
</dbReference>
<evidence type="ECO:0000256" key="2">
    <source>
        <dbReference type="ARBA" id="ARBA00023163"/>
    </source>
</evidence>
<dbReference type="Proteomes" id="UP000296216">
    <property type="component" value="Chromosome"/>
</dbReference>
<evidence type="ECO:0000259" key="3">
    <source>
        <dbReference type="Pfam" id="PF04967"/>
    </source>
</evidence>
<reference evidence="6 8" key="2">
    <citation type="submission" date="2019-07" db="EMBL/GenBank/DDBJ databases">
        <title>Genomic Encyclopedia of Archaeal and Bacterial Type Strains, Phase II (KMG-II): from individual species to whole genera.</title>
        <authorList>
            <person name="Goeker M."/>
        </authorList>
    </citation>
    <scope>NUCLEOTIDE SEQUENCE [LARGE SCALE GENOMIC DNA]</scope>
    <source>
        <strain evidence="6 8">DSM 3754</strain>
    </source>
</reference>
<dbReference type="EMBL" id="VRYN01000002">
    <property type="protein sequence ID" value="TYO76927.1"/>
    <property type="molecule type" value="Genomic_DNA"/>
</dbReference>
<keyword evidence="2" id="KW-0804">Transcription</keyword>
<sequence>MAIVAEILLADPDLPLVSVADAIPSGELSISNSVPLDDGRLLFTIRVAADSQAAFEDEARAHPQVTSVSEIGATADGWFYRIIVADTTGLVASHDPAEFEGVALEATVTADGIHEQKVFSDYDALATLRDRCAVNDIPFELVAIASDPEHPGERDQFGLTDKQYRAIRTAFARGYYDSPRQCSTRELAAELGVSAAAASDLLRRAERQLIGETVGPEHARPMHAP</sequence>
<evidence type="ECO:0000313" key="7">
    <source>
        <dbReference type="Proteomes" id="UP000296216"/>
    </source>
</evidence>
<evidence type="ECO:0000259" key="4">
    <source>
        <dbReference type="Pfam" id="PF15915"/>
    </source>
</evidence>
<organism evidence="5 7">
    <name type="scientific">Halobacterium salinarum (strain ATCC 33171 / DSM 3754 / JCM 8978 / NBRC 102687 / NCIMB 764 / 91-R6)</name>
    <dbReference type="NCBI Taxonomy" id="2597657"/>
    <lineage>
        <taxon>Archaea</taxon>
        <taxon>Methanobacteriati</taxon>
        <taxon>Methanobacteriota</taxon>
        <taxon>Stenosarchaea group</taxon>
        <taxon>Halobacteria</taxon>
        <taxon>Halobacteriales</taxon>
        <taxon>Halobacteriaceae</taxon>
        <taxon>Halobacterium</taxon>
    </lineage>
</organism>
<dbReference type="RefSeq" id="WP_136361069.1">
    <property type="nucleotide sequence ID" value="NZ_VRYN01000002.1"/>
</dbReference>
<gene>
    <name evidence="6" type="ORF">APQ99_01574</name>
    <name evidence="5" type="ORF">HBSAL_01460</name>
</gene>
<evidence type="ECO:0000313" key="5">
    <source>
        <dbReference type="EMBL" id="QCC44027.1"/>
    </source>
</evidence>
<feature type="domain" description="Bacterioopsin transcriptional activator GAF and HTH associated" evidence="4">
    <location>
        <begin position="7"/>
        <end position="112"/>
    </location>
</feature>
<dbReference type="EMBL" id="CP038631">
    <property type="protein sequence ID" value="QCC44027.1"/>
    <property type="molecule type" value="Genomic_DNA"/>
</dbReference>
<name>A0A4D6GUW7_HALS9</name>
<reference evidence="5 7" key="1">
    <citation type="journal article" date="2019" name="Microbiol. Resour. Announc.">
        <title>The Genome Sequence of the Halobacterium salinarum Type Strain Is Closely Related to That of Laboratory Strains NRC-1 and R1.</title>
        <authorList>
            <person name="Pfeiffer F."/>
            <person name="Marchfelder A."/>
            <person name="Habermann B."/>
            <person name="Dyall-Smith M.L."/>
        </authorList>
    </citation>
    <scope>NUCLEOTIDE SEQUENCE [LARGE SCALE GENOMIC DNA]</scope>
    <source>
        <strain evidence="5">91-R6</strain>
        <strain evidence="7">ATCC 33171 / DSM 3754 / JCM 8978 / NBRC 102687 / NCIMB 764 / 91-R6</strain>
    </source>
</reference>
<dbReference type="PANTHER" id="PTHR34236:SF1">
    <property type="entry name" value="DIMETHYL SULFOXIDE REDUCTASE TRANSCRIPTIONAL ACTIVATOR"/>
    <property type="match status" value="1"/>
</dbReference>
<dbReference type="Proteomes" id="UP000323075">
    <property type="component" value="Unassembled WGS sequence"/>
</dbReference>
<feature type="domain" description="HTH bat-type" evidence="3">
    <location>
        <begin position="159"/>
        <end position="210"/>
    </location>
</feature>
<keyword evidence="1" id="KW-0805">Transcription regulation</keyword>
<evidence type="ECO:0000256" key="1">
    <source>
        <dbReference type="ARBA" id="ARBA00023015"/>
    </source>
</evidence>
<evidence type="ECO:0000313" key="8">
    <source>
        <dbReference type="Proteomes" id="UP000323075"/>
    </source>
</evidence>
<accession>A0A4D6GUW7</accession>
<dbReference type="InterPro" id="IPR036388">
    <property type="entry name" value="WH-like_DNA-bd_sf"/>
</dbReference>
<dbReference type="GeneID" id="39854166"/>